<organism evidence="18 19">
    <name type="scientific">candidate division WWE3 bacterium</name>
    <dbReference type="NCBI Taxonomy" id="2053526"/>
    <lineage>
        <taxon>Bacteria</taxon>
        <taxon>Katanobacteria</taxon>
    </lineage>
</organism>
<keyword evidence="3" id="KW-1003">Cell membrane</keyword>
<dbReference type="PANTHER" id="PTHR22683">
    <property type="entry name" value="SPORULATION PROTEIN RELATED"/>
    <property type="match status" value="1"/>
</dbReference>
<dbReference type="GO" id="GO:0005524">
    <property type="term" value="F:ATP binding"/>
    <property type="evidence" value="ECO:0007669"/>
    <property type="project" value="UniProtKB-UniRule"/>
</dbReference>
<dbReference type="Pfam" id="PF17854">
    <property type="entry name" value="FtsK_alpha"/>
    <property type="match status" value="1"/>
</dbReference>
<accession>A0A351JSQ9</accession>
<feature type="transmembrane region" description="Helical" evidence="16">
    <location>
        <begin position="62"/>
        <end position="83"/>
    </location>
</feature>
<evidence type="ECO:0000256" key="9">
    <source>
        <dbReference type="ARBA" id="ARBA00022989"/>
    </source>
</evidence>
<protein>
    <submittedName>
        <fullName evidence="18">DNA translocase FtsK</fullName>
    </submittedName>
</protein>
<proteinExistence type="inferred from homology"/>
<keyword evidence="6 14" id="KW-0547">Nucleotide-binding</keyword>
<comment type="similarity">
    <text evidence="2">Belongs to the FtsK/SpoIIIE/SftA family.</text>
</comment>
<feature type="transmembrane region" description="Helical" evidence="16">
    <location>
        <begin position="139"/>
        <end position="159"/>
    </location>
</feature>
<dbReference type="InterPro" id="IPR036388">
    <property type="entry name" value="WH-like_DNA-bd_sf"/>
</dbReference>
<dbReference type="GO" id="GO:0005886">
    <property type="term" value="C:plasma membrane"/>
    <property type="evidence" value="ECO:0007669"/>
    <property type="project" value="UniProtKB-SubCell"/>
</dbReference>
<evidence type="ECO:0000256" key="3">
    <source>
        <dbReference type="ARBA" id="ARBA00022475"/>
    </source>
</evidence>
<dbReference type="SUPFAM" id="SSF52540">
    <property type="entry name" value="P-loop containing nucleoside triphosphate hydrolases"/>
    <property type="match status" value="1"/>
</dbReference>
<evidence type="ECO:0000256" key="7">
    <source>
        <dbReference type="ARBA" id="ARBA00022829"/>
    </source>
</evidence>
<dbReference type="InterPro" id="IPR018541">
    <property type="entry name" value="Ftsk_gamma"/>
</dbReference>
<keyword evidence="12" id="KW-0131">Cell cycle</keyword>
<dbReference type="InterPro" id="IPR003593">
    <property type="entry name" value="AAA+_ATPase"/>
</dbReference>
<keyword evidence="10" id="KW-0238">DNA-binding</keyword>
<dbReference type="InterPro" id="IPR036390">
    <property type="entry name" value="WH_DNA-bd_sf"/>
</dbReference>
<dbReference type="Pfam" id="PF09397">
    <property type="entry name" value="FtsK_gamma"/>
    <property type="match status" value="1"/>
</dbReference>
<evidence type="ECO:0000256" key="1">
    <source>
        <dbReference type="ARBA" id="ARBA00004651"/>
    </source>
</evidence>
<keyword evidence="9 16" id="KW-1133">Transmembrane helix</keyword>
<evidence type="ECO:0000256" key="13">
    <source>
        <dbReference type="ARBA" id="ARBA00025923"/>
    </source>
</evidence>
<dbReference type="GO" id="GO:0051301">
    <property type="term" value="P:cell division"/>
    <property type="evidence" value="ECO:0007669"/>
    <property type="project" value="UniProtKB-KW"/>
</dbReference>
<keyword evidence="7" id="KW-0159">Chromosome partition</keyword>
<evidence type="ECO:0000256" key="15">
    <source>
        <dbReference type="SAM" id="MobiDB-lite"/>
    </source>
</evidence>
<dbReference type="Gene3D" id="1.10.10.10">
    <property type="entry name" value="Winged helix-like DNA-binding domain superfamily/Winged helix DNA-binding domain"/>
    <property type="match status" value="1"/>
</dbReference>
<dbReference type="SMART" id="SM00382">
    <property type="entry name" value="AAA"/>
    <property type="match status" value="1"/>
</dbReference>
<comment type="caution">
    <text evidence="18">The sequence shown here is derived from an EMBL/GenBank/DDBJ whole genome shotgun (WGS) entry which is preliminary data.</text>
</comment>
<dbReference type="SUPFAM" id="SSF46785">
    <property type="entry name" value="Winged helix' DNA-binding domain"/>
    <property type="match status" value="1"/>
</dbReference>
<dbReference type="EMBL" id="DNHX01000007">
    <property type="protein sequence ID" value="HAZ29329.1"/>
    <property type="molecule type" value="Genomic_DNA"/>
</dbReference>
<keyword evidence="11 16" id="KW-0472">Membrane</keyword>
<evidence type="ECO:0000256" key="16">
    <source>
        <dbReference type="SAM" id="Phobius"/>
    </source>
</evidence>
<evidence type="ECO:0000256" key="4">
    <source>
        <dbReference type="ARBA" id="ARBA00022618"/>
    </source>
</evidence>
<dbReference type="InterPro" id="IPR050206">
    <property type="entry name" value="FtsK/SpoIIIE/SftA"/>
</dbReference>
<keyword evidence="8 14" id="KW-0067">ATP-binding</keyword>
<evidence type="ECO:0000256" key="8">
    <source>
        <dbReference type="ARBA" id="ARBA00022840"/>
    </source>
</evidence>
<dbReference type="GO" id="GO:0007059">
    <property type="term" value="P:chromosome segregation"/>
    <property type="evidence" value="ECO:0007669"/>
    <property type="project" value="UniProtKB-KW"/>
</dbReference>
<evidence type="ECO:0000256" key="14">
    <source>
        <dbReference type="PROSITE-ProRule" id="PRU00289"/>
    </source>
</evidence>
<sequence>MICTMPRGRKKSLKLKVKGDTVKSIIGVFLIFFAALSFVAFILPEYTLNGNINNAYRKFFGYASYIIPTLFLLTGFLLVGFRWRVLQARVFLGFLLISLSLPSILHVFYSEQEAYKMAVQGFGGGLVGYKLANGLASAISSYGAFFVFAAVVLVGLMLISDISTQKVIDLVAKITEKIKSIKLPQLHIKLPSGNKQVPDSIRIDEETHNAELAEDQIEIVPPPSEPVTGMAETDDSKIAEMLEAGDGKLTSLAGAPAHENRLPYTNKVWDYPPKDLLTDAPEITFDEKEIKRRQKTIEDTLKSFGISVKEAGYNVGPTVTQYAYSVPPGTRISKISNLQVDLAMALESPTGSVRLEIPIPGRNAMGVEVPNSVKSFVYFKDVLLSDQMRNLKSKLGIGLGKDVAGMPRVYDIGKMPHLLVAGATGSGKSVFLHSIMFSMLYRASPQEVKFILIDPKRVELVNYNGIPHLLTPVITDMERAPSAFRWAANEMARRYKLFEAARARNIDAYNEKSGFQALPHIVVIVDELADIMIVDPSSVEKSIVRLSQLSRATGIHMVLTVQRPSTDVLTGLIKANIPCRVAFNVTSQVDSRVIIDQAGAEKLIGRGDMLFVPPDASKPTRIQGAYIGDGEISKLVDWLKSTGFAPEYKEDVLDTPDDDRRSPNAFENKELDDLYDRAVEAVVSAGKASVSFLQRRLSVGYARAARIMDQLEETKVVSPPDSNRERQVLTGASRTNDGLDFVDNQLDQ</sequence>
<feature type="transmembrane region" description="Helical" evidence="16">
    <location>
        <begin position="90"/>
        <end position="109"/>
    </location>
</feature>
<dbReference type="CDD" id="cd01127">
    <property type="entry name" value="TrwB_TraG_TraD_VirD4"/>
    <property type="match status" value="1"/>
</dbReference>
<dbReference type="GO" id="GO:0003677">
    <property type="term" value="F:DNA binding"/>
    <property type="evidence" value="ECO:0007669"/>
    <property type="project" value="UniProtKB-KW"/>
</dbReference>
<dbReference type="Gene3D" id="3.40.50.300">
    <property type="entry name" value="P-loop containing nucleotide triphosphate hydrolases"/>
    <property type="match status" value="1"/>
</dbReference>
<gene>
    <name evidence="18" type="ORF">DCY43_01045</name>
</gene>
<dbReference type="InterPro" id="IPR025199">
    <property type="entry name" value="FtsK_4TM"/>
</dbReference>
<dbReference type="PROSITE" id="PS50901">
    <property type="entry name" value="FTSK"/>
    <property type="match status" value="1"/>
</dbReference>
<evidence type="ECO:0000313" key="18">
    <source>
        <dbReference type="EMBL" id="HAZ29329.1"/>
    </source>
</evidence>
<name>A0A351JSQ9_UNCKA</name>
<evidence type="ECO:0000256" key="2">
    <source>
        <dbReference type="ARBA" id="ARBA00006474"/>
    </source>
</evidence>
<dbReference type="InterPro" id="IPR002543">
    <property type="entry name" value="FtsK_dom"/>
</dbReference>
<feature type="region of interest" description="Disordered" evidence="15">
    <location>
        <begin position="715"/>
        <end position="748"/>
    </location>
</feature>
<evidence type="ECO:0000256" key="10">
    <source>
        <dbReference type="ARBA" id="ARBA00023125"/>
    </source>
</evidence>
<evidence type="ECO:0000259" key="17">
    <source>
        <dbReference type="PROSITE" id="PS50901"/>
    </source>
</evidence>
<evidence type="ECO:0000256" key="11">
    <source>
        <dbReference type="ARBA" id="ARBA00023136"/>
    </source>
</evidence>
<dbReference type="Pfam" id="PF13491">
    <property type="entry name" value="FtsK_4TM"/>
    <property type="match status" value="1"/>
</dbReference>
<evidence type="ECO:0000313" key="19">
    <source>
        <dbReference type="Proteomes" id="UP000264072"/>
    </source>
</evidence>
<dbReference type="InterPro" id="IPR041027">
    <property type="entry name" value="FtsK_alpha"/>
</dbReference>
<feature type="binding site" evidence="14">
    <location>
        <begin position="422"/>
        <end position="429"/>
    </location>
    <ligand>
        <name>ATP</name>
        <dbReference type="ChEBI" id="CHEBI:30616"/>
    </ligand>
</feature>
<dbReference type="Pfam" id="PF01580">
    <property type="entry name" value="FtsK_SpoIIIE"/>
    <property type="match status" value="1"/>
</dbReference>
<comment type="subcellular location">
    <subcellularLocation>
        <location evidence="1">Cell membrane</location>
        <topology evidence="1">Multi-pass membrane protein</topology>
    </subcellularLocation>
</comment>
<feature type="domain" description="FtsK" evidence="17">
    <location>
        <begin position="405"/>
        <end position="592"/>
    </location>
</feature>
<reference evidence="18 19" key="1">
    <citation type="journal article" date="2018" name="Nat. Biotechnol.">
        <title>A standardized bacterial taxonomy based on genome phylogeny substantially revises the tree of life.</title>
        <authorList>
            <person name="Parks D.H."/>
            <person name="Chuvochina M."/>
            <person name="Waite D.W."/>
            <person name="Rinke C."/>
            <person name="Skarshewski A."/>
            <person name="Chaumeil P.A."/>
            <person name="Hugenholtz P."/>
        </authorList>
    </citation>
    <scope>NUCLEOTIDE SEQUENCE [LARGE SCALE GENOMIC DNA]</scope>
    <source>
        <strain evidence="18">UBA10185</strain>
    </source>
</reference>
<dbReference type="PANTHER" id="PTHR22683:SF41">
    <property type="entry name" value="DNA TRANSLOCASE FTSK"/>
    <property type="match status" value="1"/>
</dbReference>
<dbReference type="InterPro" id="IPR027417">
    <property type="entry name" value="P-loop_NTPase"/>
</dbReference>
<dbReference type="Gene3D" id="3.30.980.40">
    <property type="match status" value="1"/>
</dbReference>
<keyword evidence="4" id="KW-0132">Cell division</keyword>
<keyword evidence="5 16" id="KW-0812">Transmembrane</keyword>
<evidence type="ECO:0000256" key="12">
    <source>
        <dbReference type="ARBA" id="ARBA00023306"/>
    </source>
</evidence>
<feature type="transmembrane region" description="Helical" evidence="16">
    <location>
        <begin position="21"/>
        <end position="42"/>
    </location>
</feature>
<evidence type="ECO:0000256" key="6">
    <source>
        <dbReference type="ARBA" id="ARBA00022741"/>
    </source>
</evidence>
<dbReference type="AlphaFoldDB" id="A0A351JSQ9"/>
<dbReference type="Proteomes" id="UP000264072">
    <property type="component" value="Unassembled WGS sequence"/>
</dbReference>
<comment type="subunit">
    <text evidence="13">Homohexamer. Forms a ring that surrounds DNA.</text>
</comment>
<evidence type="ECO:0000256" key="5">
    <source>
        <dbReference type="ARBA" id="ARBA00022692"/>
    </source>
</evidence>
<dbReference type="SMART" id="SM00843">
    <property type="entry name" value="Ftsk_gamma"/>
    <property type="match status" value="1"/>
</dbReference>